<protein>
    <recommendedName>
        <fullName evidence="3">WXG100 family type VII secretion target</fullName>
    </recommendedName>
</protein>
<evidence type="ECO:0000313" key="1">
    <source>
        <dbReference type="EMBL" id="NJP98240.1"/>
    </source>
</evidence>
<dbReference type="InterPro" id="IPR036689">
    <property type="entry name" value="ESAT-6-like_sf"/>
</dbReference>
<name>A0ABX1BP95_9ACTN</name>
<proteinExistence type="predicted"/>
<comment type="caution">
    <text evidence="1">The sequence shown here is derived from an EMBL/GenBank/DDBJ whole genome shotgun (WGS) entry which is preliminary data.</text>
</comment>
<accession>A0ABX1BP95</accession>
<reference evidence="1 2" key="1">
    <citation type="submission" date="2020-03" db="EMBL/GenBank/DDBJ databases">
        <title>WGS of actinomycetes isolated from Thailand.</title>
        <authorList>
            <person name="Thawai C."/>
        </authorList>
    </citation>
    <scope>NUCLEOTIDE SEQUENCE [LARGE SCALE GENOMIC DNA]</scope>
    <source>
        <strain evidence="1 2">FMUSA5-5</strain>
    </source>
</reference>
<dbReference type="Pfam" id="PF06013">
    <property type="entry name" value="WXG100"/>
    <property type="match status" value="1"/>
</dbReference>
<dbReference type="EMBL" id="JAATEP010000085">
    <property type="protein sequence ID" value="NJP98240.1"/>
    <property type="molecule type" value="Genomic_DNA"/>
</dbReference>
<keyword evidence="2" id="KW-1185">Reference proteome</keyword>
<dbReference type="RefSeq" id="WP_168021579.1">
    <property type="nucleotide sequence ID" value="NZ_JAATEP010000085.1"/>
</dbReference>
<evidence type="ECO:0008006" key="3">
    <source>
        <dbReference type="Google" id="ProtNLM"/>
    </source>
</evidence>
<evidence type="ECO:0000313" key="2">
    <source>
        <dbReference type="Proteomes" id="UP000696294"/>
    </source>
</evidence>
<dbReference type="Gene3D" id="1.10.287.1060">
    <property type="entry name" value="ESAT-6-like"/>
    <property type="match status" value="1"/>
</dbReference>
<sequence length="103" mass="11569">MPAEDMFDVTKLNYSGLDAGEADFQNAFNGMVETLETLEQQLLAKSAIWQGDAKAVFDEVRKVWQTEASHMSTVITELKTTINVTHMNMREVERINSIMLGAD</sequence>
<dbReference type="Proteomes" id="UP000696294">
    <property type="component" value="Unassembled WGS sequence"/>
</dbReference>
<dbReference type="SUPFAM" id="SSF140453">
    <property type="entry name" value="EsxAB dimer-like"/>
    <property type="match status" value="1"/>
</dbReference>
<dbReference type="InterPro" id="IPR010310">
    <property type="entry name" value="T7SS_ESAT-6-like"/>
</dbReference>
<organism evidence="1 2">
    <name type="scientific">Nonomuraea composti</name>
    <dbReference type="NCBI Taxonomy" id="2720023"/>
    <lineage>
        <taxon>Bacteria</taxon>
        <taxon>Bacillati</taxon>
        <taxon>Actinomycetota</taxon>
        <taxon>Actinomycetes</taxon>
        <taxon>Streptosporangiales</taxon>
        <taxon>Streptosporangiaceae</taxon>
        <taxon>Nonomuraea</taxon>
    </lineage>
</organism>
<gene>
    <name evidence="1" type="ORF">HCN51_53965</name>
</gene>